<dbReference type="EMBL" id="PNBA02000005">
    <property type="protein sequence ID" value="KAG6423701.1"/>
    <property type="molecule type" value="Genomic_DNA"/>
</dbReference>
<organism evidence="3">
    <name type="scientific">Salvia splendens</name>
    <name type="common">Scarlet sage</name>
    <dbReference type="NCBI Taxonomy" id="180675"/>
    <lineage>
        <taxon>Eukaryota</taxon>
        <taxon>Viridiplantae</taxon>
        <taxon>Streptophyta</taxon>
        <taxon>Embryophyta</taxon>
        <taxon>Tracheophyta</taxon>
        <taxon>Spermatophyta</taxon>
        <taxon>Magnoliopsida</taxon>
        <taxon>eudicotyledons</taxon>
        <taxon>Gunneridae</taxon>
        <taxon>Pentapetalae</taxon>
        <taxon>asterids</taxon>
        <taxon>lamiids</taxon>
        <taxon>Lamiales</taxon>
        <taxon>Lamiaceae</taxon>
        <taxon>Nepetoideae</taxon>
        <taxon>Mentheae</taxon>
        <taxon>Salviinae</taxon>
        <taxon>Salvia</taxon>
        <taxon>Salvia subgen. Calosphace</taxon>
        <taxon>core Calosphace</taxon>
    </lineage>
</organism>
<evidence type="ECO:0000256" key="1">
    <source>
        <dbReference type="SAM" id="MobiDB-lite"/>
    </source>
</evidence>
<proteinExistence type="predicted"/>
<dbReference type="InterPro" id="IPR037215">
    <property type="entry name" value="GUN4-like_sf"/>
</dbReference>
<dbReference type="PANTHER" id="PTHR34800">
    <property type="entry name" value="TETRAPYRROLE-BINDING PROTEIN, CHLOROPLASTIC"/>
    <property type="match status" value="1"/>
</dbReference>
<sequence>MVRFEVFVAKGRKLFGVRSISKEIHIKGGDEETCRLINALAGDAAVKRGYVFFSEVQFILAEALQEIDAQWPQHNDWKFGGVDEEAGELGGGAVQLQGLSGGVYVGDGGGAAGEASAADECAERDATAQLHSQPPDF</sequence>
<feature type="domain" description="GUN4-like" evidence="2">
    <location>
        <begin position="29"/>
        <end position="80"/>
    </location>
</feature>
<dbReference type="Gene3D" id="1.25.40.620">
    <property type="match status" value="1"/>
</dbReference>
<dbReference type="GO" id="GO:0010019">
    <property type="term" value="P:chloroplast-nucleus signaling pathway"/>
    <property type="evidence" value="ECO:0007669"/>
    <property type="project" value="TreeGrafter"/>
</dbReference>
<comment type="caution">
    <text evidence="3">The sequence shown here is derived from an EMBL/GenBank/DDBJ whole genome shotgun (WGS) entry which is preliminary data.</text>
</comment>
<dbReference type="GO" id="GO:0046906">
    <property type="term" value="F:tetrapyrrole binding"/>
    <property type="evidence" value="ECO:0007669"/>
    <property type="project" value="TreeGrafter"/>
</dbReference>
<dbReference type="InterPro" id="IPR008629">
    <property type="entry name" value="GUN4-like"/>
</dbReference>
<dbReference type="Proteomes" id="UP000298416">
    <property type="component" value="Unassembled WGS sequence"/>
</dbReference>
<dbReference type="AlphaFoldDB" id="A0A8X9A0W0"/>
<protein>
    <recommendedName>
        <fullName evidence="2">GUN4-like domain-containing protein</fullName>
    </recommendedName>
</protein>
<gene>
    <name evidence="3" type="ORF">SASPL_114104</name>
</gene>
<feature type="region of interest" description="Disordered" evidence="1">
    <location>
        <begin position="111"/>
        <end position="137"/>
    </location>
</feature>
<evidence type="ECO:0000313" key="4">
    <source>
        <dbReference type="Proteomes" id="UP000298416"/>
    </source>
</evidence>
<keyword evidence="4" id="KW-1185">Reference proteome</keyword>
<name>A0A8X9A0W0_SALSN</name>
<evidence type="ECO:0000259" key="2">
    <source>
        <dbReference type="Pfam" id="PF05419"/>
    </source>
</evidence>
<accession>A0A8X9A0W0</accession>
<evidence type="ECO:0000313" key="3">
    <source>
        <dbReference type="EMBL" id="KAG6423701.1"/>
    </source>
</evidence>
<dbReference type="GO" id="GO:0009507">
    <property type="term" value="C:chloroplast"/>
    <property type="evidence" value="ECO:0007669"/>
    <property type="project" value="TreeGrafter"/>
</dbReference>
<dbReference type="Pfam" id="PF05419">
    <property type="entry name" value="GUN4"/>
    <property type="match status" value="1"/>
</dbReference>
<reference evidence="3" key="2">
    <citation type="submission" date="2020-08" db="EMBL/GenBank/DDBJ databases">
        <title>Plant Genome Project.</title>
        <authorList>
            <person name="Zhang R.-G."/>
        </authorList>
    </citation>
    <scope>NUCLEOTIDE SEQUENCE</scope>
    <source>
        <strain evidence="3">Huo1</strain>
        <tissue evidence="3">Leaf</tissue>
    </source>
</reference>
<dbReference type="SUPFAM" id="SSF140869">
    <property type="entry name" value="GUN4-like"/>
    <property type="match status" value="1"/>
</dbReference>
<dbReference type="PANTHER" id="PTHR34800:SF1">
    <property type="entry name" value="TETRAPYRROLE-BINDING PROTEIN, CHLOROPLASTIC"/>
    <property type="match status" value="1"/>
</dbReference>
<reference evidence="3" key="1">
    <citation type="submission" date="2018-01" db="EMBL/GenBank/DDBJ databases">
        <authorList>
            <person name="Mao J.F."/>
        </authorList>
    </citation>
    <scope>NUCLEOTIDE SEQUENCE</scope>
    <source>
        <strain evidence="3">Huo1</strain>
        <tissue evidence="3">Leaf</tissue>
    </source>
</reference>